<keyword evidence="3 6" id="KW-0732">Signal</keyword>
<accession>A0A6G1ZJB4</accession>
<evidence type="ECO:0000259" key="7">
    <source>
        <dbReference type="Pfam" id="PF07980"/>
    </source>
</evidence>
<feature type="domain" description="SusD-like N-terminal" evidence="8">
    <location>
        <begin position="38"/>
        <end position="221"/>
    </location>
</feature>
<comment type="subcellular location">
    <subcellularLocation>
        <location evidence="1">Cell outer membrane</location>
    </subcellularLocation>
</comment>
<dbReference type="Pfam" id="PF07980">
    <property type="entry name" value="SusD_RagB"/>
    <property type="match status" value="1"/>
</dbReference>
<evidence type="ECO:0000256" key="5">
    <source>
        <dbReference type="ARBA" id="ARBA00023237"/>
    </source>
</evidence>
<dbReference type="InterPro" id="IPR011990">
    <property type="entry name" value="TPR-like_helical_dom_sf"/>
</dbReference>
<keyword evidence="4" id="KW-0472">Membrane</keyword>
<dbReference type="InterPro" id="IPR033985">
    <property type="entry name" value="SusD-like_N"/>
</dbReference>
<evidence type="ECO:0000256" key="6">
    <source>
        <dbReference type="SAM" id="SignalP"/>
    </source>
</evidence>
<evidence type="ECO:0000313" key="9">
    <source>
        <dbReference type="EMBL" id="MRY13960.1"/>
    </source>
</evidence>
<organism evidence="9">
    <name type="scientific">Parabacteroides goldsteinii</name>
    <dbReference type="NCBI Taxonomy" id="328812"/>
    <lineage>
        <taxon>Bacteria</taxon>
        <taxon>Pseudomonadati</taxon>
        <taxon>Bacteroidota</taxon>
        <taxon>Bacteroidia</taxon>
        <taxon>Bacteroidales</taxon>
        <taxon>Tannerellaceae</taxon>
        <taxon>Parabacteroides</taxon>
    </lineage>
</organism>
<keyword evidence="5" id="KW-0998">Cell outer membrane</keyword>
<protein>
    <submittedName>
        <fullName evidence="9">RagB/SusD family nutrient uptake outer membrane protein</fullName>
    </submittedName>
</protein>
<feature type="chain" id="PRO_5026102381" evidence="6">
    <location>
        <begin position="22"/>
        <end position="491"/>
    </location>
</feature>
<evidence type="ECO:0000256" key="2">
    <source>
        <dbReference type="ARBA" id="ARBA00006275"/>
    </source>
</evidence>
<evidence type="ECO:0000259" key="8">
    <source>
        <dbReference type="Pfam" id="PF14322"/>
    </source>
</evidence>
<dbReference type="GO" id="GO:0009279">
    <property type="term" value="C:cell outer membrane"/>
    <property type="evidence" value="ECO:0007669"/>
    <property type="project" value="UniProtKB-SubCell"/>
</dbReference>
<dbReference type="AlphaFoldDB" id="A0A6G1ZJB4"/>
<feature type="signal peptide" evidence="6">
    <location>
        <begin position="1"/>
        <end position="21"/>
    </location>
</feature>
<evidence type="ECO:0000256" key="4">
    <source>
        <dbReference type="ARBA" id="ARBA00023136"/>
    </source>
</evidence>
<comment type="caution">
    <text evidence="9">The sequence shown here is derived from an EMBL/GenBank/DDBJ whole genome shotgun (WGS) entry which is preliminary data.</text>
</comment>
<reference evidence="9" key="1">
    <citation type="journal article" date="2019" name="Nat. Med.">
        <title>A library of human gut bacterial isolates paired with longitudinal multiomics data enables mechanistic microbiome research.</title>
        <authorList>
            <person name="Poyet M."/>
            <person name="Groussin M."/>
            <person name="Gibbons S.M."/>
            <person name="Avila-Pacheco J."/>
            <person name="Jiang X."/>
            <person name="Kearney S.M."/>
            <person name="Perrotta A.R."/>
            <person name="Berdy B."/>
            <person name="Zhao S."/>
            <person name="Lieberman T.D."/>
            <person name="Swanson P.K."/>
            <person name="Smith M."/>
            <person name="Roesemann S."/>
            <person name="Alexander J.E."/>
            <person name="Rich S.A."/>
            <person name="Livny J."/>
            <person name="Vlamakis H."/>
            <person name="Clish C."/>
            <person name="Bullock K."/>
            <person name="Deik A."/>
            <person name="Scott J."/>
            <person name="Pierce K.A."/>
            <person name="Xavier R.J."/>
            <person name="Alm E.J."/>
        </authorList>
    </citation>
    <scope>NUCLEOTIDE SEQUENCE</scope>
    <source>
        <strain evidence="9">BIOML-A4</strain>
    </source>
</reference>
<comment type="similarity">
    <text evidence="2">Belongs to the SusD family.</text>
</comment>
<dbReference type="EMBL" id="WKLP01000038">
    <property type="protein sequence ID" value="MRY13960.1"/>
    <property type="molecule type" value="Genomic_DNA"/>
</dbReference>
<dbReference type="RefSeq" id="WP_010799928.1">
    <property type="nucleotide sequence ID" value="NZ_AP031410.1"/>
</dbReference>
<evidence type="ECO:0000256" key="3">
    <source>
        <dbReference type="ARBA" id="ARBA00022729"/>
    </source>
</evidence>
<name>A0A6G1ZJB4_9BACT</name>
<proteinExistence type="inferred from homology"/>
<dbReference type="PROSITE" id="PS51257">
    <property type="entry name" value="PROKAR_LIPOPROTEIN"/>
    <property type="match status" value="1"/>
</dbReference>
<dbReference type="InterPro" id="IPR012944">
    <property type="entry name" value="SusD_RagB_dom"/>
</dbReference>
<evidence type="ECO:0000256" key="1">
    <source>
        <dbReference type="ARBA" id="ARBA00004442"/>
    </source>
</evidence>
<dbReference type="Gene3D" id="1.25.40.390">
    <property type="match status" value="1"/>
</dbReference>
<gene>
    <name evidence="9" type="ORF">GKE01_21225</name>
</gene>
<dbReference type="SUPFAM" id="SSF48452">
    <property type="entry name" value="TPR-like"/>
    <property type="match status" value="1"/>
</dbReference>
<feature type="domain" description="RagB/SusD" evidence="7">
    <location>
        <begin position="349"/>
        <end position="491"/>
    </location>
</feature>
<dbReference type="Pfam" id="PF14322">
    <property type="entry name" value="SusD-like_3"/>
    <property type="match status" value="1"/>
</dbReference>
<sequence>MNKLSYISLLVAGMMTMSSCSDILDTPPTTTPSESIFWQSKSDFDSALTGCYQGMQQNTLSHRSIVFDCLTDNAYGSSGSSYVYLSYMIQADNIDPSMTGFIPDLYNEAYSAIARMNIFLYQLKNYEGADMNSVRNQYEGEVLFLRSYCYYLLYLCYGEVPYPTEPLDLVTQNMAKEPLETVYKNLITDLQTAIDKMDDKTFKGAGGHATKGAAKGLKARLLMYHAYGEDGKVANRDEVQEAYNLLNEINGYSLTDRYADNFTYDTQEGSNEIVFSIKYLAPNNYTDFDRIYGDYAAVRPVANLTNDYEEGDNRLGQIVAFDDKYQWPGGELLSLPKSDLKKAMVKYLTPLMKEGDSWGASFRSETDFIYLRWGELLLLKAEAANELGIGGAADMVNQVRKRAGLADLATNLTQDQLRENIRHERRVETPFELIRYYDMKRWKIMDKLNGLELDPLLSGHVTAWSKAHEYFPLPQSQIDFSNGVLIQNPNY</sequence>